<evidence type="ECO:0000256" key="5">
    <source>
        <dbReference type="ARBA" id="ARBA00022536"/>
    </source>
</evidence>
<keyword evidence="7" id="KW-0677">Repeat</keyword>
<dbReference type="CDD" id="cd00054">
    <property type="entry name" value="EGF_CA"/>
    <property type="match status" value="2"/>
</dbReference>
<dbReference type="Proteomes" id="UP000887565">
    <property type="component" value="Unplaced"/>
</dbReference>
<dbReference type="InterPro" id="IPR026823">
    <property type="entry name" value="cEGF"/>
</dbReference>
<evidence type="ECO:0000256" key="6">
    <source>
        <dbReference type="ARBA" id="ARBA00022729"/>
    </source>
</evidence>
<dbReference type="InterPro" id="IPR055088">
    <property type="entry name" value="Fibulin_C"/>
</dbReference>
<evidence type="ECO:0000256" key="10">
    <source>
        <dbReference type="ARBA" id="ARBA00023180"/>
    </source>
</evidence>
<reference evidence="14" key="1">
    <citation type="submission" date="2022-11" db="UniProtKB">
        <authorList>
            <consortium name="WormBaseParasite"/>
        </authorList>
    </citation>
    <scope>IDENTIFICATION</scope>
</reference>
<dbReference type="InterPro" id="IPR018097">
    <property type="entry name" value="EGF_Ca-bd_CS"/>
</dbReference>
<evidence type="ECO:0000313" key="13">
    <source>
        <dbReference type="Proteomes" id="UP000887565"/>
    </source>
</evidence>
<accession>A0A915I5A2</accession>
<dbReference type="GO" id="GO:0005509">
    <property type="term" value="F:calcium ion binding"/>
    <property type="evidence" value="ECO:0007669"/>
    <property type="project" value="InterPro"/>
</dbReference>
<evidence type="ECO:0000256" key="9">
    <source>
        <dbReference type="ARBA" id="ARBA00023157"/>
    </source>
</evidence>
<evidence type="ECO:0000256" key="2">
    <source>
        <dbReference type="ARBA" id="ARBA00006127"/>
    </source>
</evidence>
<dbReference type="PROSITE" id="PS01187">
    <property type="entry name" value="EGF_CA"/>
    <property type="match status" value="2"/>
</dbReference>
<dbReference type="PROSITE" id="PS01186">
    <property type="entry name" value="EGF_2"/>
    <property type="match status" value="2"/>
</dbReference>
<evidence type="ECO:0000256" key="7">
    <source>
        <dbReference type="ARBA" id="ARBA00022737"/>
    </source>
</evidence>
<dbReference type="InterPro" id="IPR000742">
    <property type="entry name" value="EGF"/>
</dbReference>
<dbReference type="PROSITE" id="PS00010">
    <property type="entry name" value="ASX_HYDROXYL"/>
    <property type="match status" value="2"/>
</dbReference>
<comment type="similarity">
    <text evidence="2">Belongs to the fibulin family.</text>
</comment>
<evidence type="ECO:0000259" key="12">
    <source>
        <dbReference type="PROSITE" id="PS50026"/>
    </source>
</evidence>
<comment type="caution">
    <text evidence="11">Lacks conserved residue(s) required for the propagation of feature annotation.</text>
</comment>
<dbReference type="Pfam" id="PF12662">
    <property type="entry name" value="cEGF"/>
    <property type="match status" value="2"/>
</dbReference>
<keyword evidence="4" id="KW-0272">Extracellular matrix</keyword>
<name>A0A915I5A2_ROMCU</name>
<proteinExistence type="inferred from homology"/>
<dbReference type="Pfam" id="PF22914">
    <property type="entry name" value="Fibulin_C"/>
    <property type="match status" value="1"/>
</dbReference>
<feature type="domain" description="EGF-like" evidence="12">
    <location>
        <begin position="51"/>
        <end position="95"/>
    </location>
</feature>
<dbReference type="FunFam" id="2.10.25.10:FF:000005">
    <property type="entry name" value="Fibrillin 2"/>
    <property type="match status" value="1"/>
</dbReference>
<dbReference type="SMART" id="SM00179">
    <property type="entry name" value="EGF_CA"/>
    <property type="match status" value="3"/>
</dbReference>
<evidence type="ECO:0000256" key="11">
    <source>
        <dbReference type="PROSITE-ProRule" id="PRU00076"/>
    </source>
</evidence>
<dbReference type="PROSITE" id="PS50026">
    <property type="entry name" value="EGF_3"/>
    <property type="match status" value="2"/>
</dbReference>
<organism evidence="13 14">
    <name type="scientific">Romanomermis culicivorax</name>
    <name type="common">Nematode worm</name>
    <dbReference type="NCBI Taxonomy" id="13658"/>
    <lineage>
        <taxon>Eukaryota</taxon>
        <taxon>Metazoa</taxon>
        <taxon>Ecdysozoa</taxon>
        <taxon>Nematoda</taxon>
        <taxon>Enoplea</taxon>
        <taxon>Dorylaimia</taxon>
        <taxon>Mermithida</taxon>
        <taxon>Mermithoidea</taxon>
        <taxon>Mermithidae</taxon>
        <taxon>Romanomermis</taxon>
    </lineage>
</organism>
<evidence type="ECO:0000256" key="3">
    <source>
        <dbReference type="ARBA" id="ARBA00022525"/>
    </source>
</evidence>
<dbReference type="SUPFAM" id="SSF57184">
    <property type="entry name" value="Growth factor receptor domain"/>
    <property type="match status" value="1"/>
</dbReference>
<dbReference type="AlphaFoldDB" id="A0A915I5A2"/>
<dbReference type="OMA" id="DECALWH"/>
<keyword evidence="9" id="KW-1015">Disulfide bond</keyword>
<dbReference type="FunFam" id="2.10.25.10:FF:000078">
    <property type="entry name" value="Fibulin-1"/>
    <property type="match status" value="1"/>
</dbReference>
<comment type="subcellular location">
    <subcellularLocation>
        <location evidence="1">Secreted</location>
        <location evidence="1">Extracellular space</location>
        <location evidence="1">Extracellular matrix</location>
    </subcellularLocation>
</comment>
<sequence length="294" mass="32845">MTNVQRNLKNVDECRTGEARCQQRCVNVPGSYQCVCDRGYTLALDGHTCQDIDECALWHSHGSNLCIGQCINTPGSYTCSCPKGYRSSMDGRTCDDIDECAQGECRGDDRICVNTLGSYRCHIVRCPESYVRDQQYKNRCNRVSAVCAISDQMCFEKPISISNNFISVPSPKQLGAAAAEVHFELKLIEVIYQHGRSVKGAGRDSFILQKGSEPNSAVVALVEPLAGPQDVYLELMLRVDKRDQNNVNIGGKAVAKLVVHVSEQEEFFGQRRRRKRGTTNVQQTFQMKETFLVN</sequence>
<dbReference type="InterPro" id="IPR052080">
    <property type="entry name" value="vWF_C/EGF_Fibrillin"/>
</dbReference>
<keyword evidence="10" id="KW-0325">Glycoprotein</keyword>
<evidence type="ECO:0000256" key="8">
    <source>
        <dbReference type="ARBA" id="ARBA00022837"/>
    </source>
</evidence>
<keyword evidence="6" id="KW-0732">Signal</keyword>
<keyword evidence="3" id="KW-0964">Secreted</keyword>
<dbReference type="InterPro" id="IPR001881">
    <property type="entry name" value="EGF-like_Ca-bd_dom"/>
</dbReference>
<feature type="domain" description="EGF-like" evidence="12">
    <location>
        <begin position="10"/>
        <end position="50"/>
    </location>
</feature>
<dbReference type="Gene3D" id="2.10.25.10">
    <property type="entry name" value="Laminin"/>
    <property type="match status" value="3"/>
</dbReference>
<keyword evidence="13" id="KW-1185">Reference proteome</keyword>
<evidence type="ECO:0000256" key="1">
    <source>
        <dbReference type="ARBA" id="ARBA00004498"/>
    </source>
</evidence>
<keyword evidence="8" id="KW-0106">Calcium</keyword>
<keyword evidence="5 11" id="KW-0245">EGF-like domain</keyword>
<protein>
    <submittedName>
        <fullName evidence="14">EGF-like domain-containing protein</fullName>
    </submittedName>
</protein>
<dbReference type="PANTHER" id="PTHR47333:SF4">
    <property type="entry name" value="EGF-LIKE DOMAIN-CONTAINING PROTEIN"/>
    <property type="match status" value="1"/>
</dbReference>
<evidence type="ECO:0000313" key="14">
    <source>
        <dbReference type="WBParaSite" id="nRc.2.0.1.t08936-RA"/>
    </source>
</evidence>
<dbReference type="InterPro" id="IPR009030">
    <property type="entry name" value="Growth_fac_rcpt_cys_sf"/>
</dbReference>
<dbReference type="SMART" id="SM00181">
    <property type="entry name" value="EGF"/>
    <property type="match status" value="3"/>
</dbReference>
<dbReference type="WBParaSite" id="nRc.2.0.1.t08936-RA">
    <property type="protein sequence ID" value="nRc.2.0.1.t08936-RA"/>
    <property type="gene ID" value="nRc.2.0.1.g08936"/>
</dbReference>
<evidence type="ECO:0000256" key="4">
    <source>
        <dbReference type="ARBA" id="ARBA00022530"/>
    </source>
</evidence>
<dbReference type="InterPro" id="IPR000152">
    <property type="entry name" value="EGF-type_Asp/Asn_hydroxyl_site"/>
</dbReference>
<dbReference type="PANTHER" id="PTHR47333">
    <property type="entry name" value="VON WILLEBRAND FACTOR C AND EGF DOMAIN-CONTAINING PROTEIN"/>
    <property type="match status" value="1"/>
</dbReference>